<dbReference type="Proteomes" id="UP001157017">
    <property type="component" value="Unassembled WGS sequence"/>
</dbReference>
<comment type="caution">
    <text evidence="2">The sequence shown here is derived from an EMBL/GenBank/DDBJ whole genome shotgun (WGS) entry which is preliminary data.</text>
</comment>
<reference evidence="3" key="1">
    <citation type="journal article" date="2019" name="Int. J. Syst. Evol. Microbiol.">
        <title>The Global Catalogue of Microorganisms (GCM) 10K type strain sequencing project: providing services to taxonomists for standard genome sequencing and annotation.</title>
        <authorList>
            <consortium name="The Broad Institute Genomics Platform"/>
            <consortium name="The Broad Institute Genome Sequencing Center for Infectious Disease"/>
            <person name="Wu L."/>
            <person name="Ma J."/>
        </authorList>
    </citation>
    <scope>NUCLEOTIDE SEQUENCE [LARGE SCALE GENOMIC DNA]</scope>
    <source>
        <strain evidence="3">NBRC 108730</strain>
    </source>
</reference>
<evidence type="ECO:0000313" key="3">
    <source>
        <dbReference type="Proteomes" id="UP001157017"/>
    </source>
</evidence>
<dbReference type="EMBL" id="BSUZ01000001">
    <property type="protein sequence ID" value="GMA88507.1"/>
    <property type="molecule type" value="Genomic_DNA"/>
</dbReference>
<sequence length="108" mass="11860">MRQPPVHRPAVAGRRHHPLHLAEHLLRLGRVDLPRARRLERLRQRRGVGGATGSEEPPERRERVDRTVVAALAAARLVVVAVVGSETHRSVRHGGRLLVAVAAPRSAA</sequence>
<keyword evidence="3" id="KW-1185">Reference proteome</keyword>
<name>A0ABQ6JL50_9ACTN</name>
<accession>A0ABQ6JL50</accession>
<evidence type="ECO:0000313" key="2">
    <source>
        <dbReference type="EMBL" id="GMA88507.1"/>
    </source>
</evidence>
<protein>
    <submittedName>
        <fullName evidence="2">Uncharacterized protein</fullName>
    </submittedName>
</protein>
<proteinExistence type="predicted"/>
<evidence type="ECO:0000256" key="1">
    <source>
        <dbReference type="SAM" id="MobiDB-lite"/>
    </source>
</evidence>
<feature type="region of interest" description="Disordered" evidence="1">
    <location>
        <begin position="41"/>
        <end position="63"/>
    </location>
</feature>
<organism evidence="2 3">
    <name type="scientific">Angustibacter aerolatus</name>
    <dbReference type="NCBI Taxonomy" id="1162965"/>
    <lineage>
        <taxon>Bacteria</taxon>
        <taxon>Bacillati</taxon>
        <taxon>Actinomycetota</taxon>
        <taxon>Actinomycetes</taxon>
        <taxon>Kineosporiales</taxon>
        <taxon>Kineosporiaceae</taxon>
    </lineage>
</organism>
<gene>
    <name evidence="2" type="ORF">GCM10025868_37570</name>
</gene>